<evidence type="ECO:0000256" key="3">
    <source>
        <dbReference type="ARBA" id="ARBA00022452"/>
    </source>
</evidence>
<protein>
    <recommendedName>
        <fullName evidence="11">Hydrocarbon degradation protein</fullName>
    </recommendedName>
</protein>
<gene>
    <name evidence="9" type="ORF">DT23_04955</name>
</gene>
<evidence type="ECO:0008006" key="11">
    <source>
        <dbReference type="Google" id="ProtNLM"/>
    </source>
</evidence>
<dbReference type="PANTHER" id="PTHR35093:SF8">
    <property type="entry name" value="OUTER MEMBRANE PROTEIN NMB0088-RELATED"/>
    <property type="match status" value="1"/>
</dbReference>
<dbReference type="GO" id="GO:0015483">
    <property type="term" value="F:long-chain fatty acid transporting porin activity"/>
    <property type="evidence" value="ECO:0007669"/>
    <property type="project" value="TreeGrafter"/>
</dbReference>
<evidence type="ECO:0000256" key="5">
    <source>
        <dbReference type="ARBA" id="ARBA00022729"/>
    </source>
</evidence>
<organism evidence="9 10">
    <name type="scientific">Thioclava indica</name>
    <dbReference type="NCBI Taxonomy" id="1353528"/>
    <lineage>
        <taxon>Bacteria</taxon>
        <taxon>Pseudomonadati</taxon>
        <taxon>Pseudomonadota</taxon>
        <taxon>Alphaproteobacteria</taxon>
        <taxon>Rhodobacterales</taxon>
        <taxon>Paracoccaceae</taxon>
        <taxon>Thioclava</taxon>
    </lineage>
</organism>
<dbReference type="EMBL" id="AUNB01000040">
    <property type="protein sequence ID" value="KEO57421.1"/>
    <property type="molecule type" value="Genomic_DNA"/>
</dbReference>
<accession>A0A074JIG2</accession>
<evidence type="ECO:0000256" key="4">
    <source>
        <dbReference type="ARBA" id="ARBA00022692"/>
    </source>
</evidence>
<evidence type="ECO:0000313" key="9">
    <source>
        <dbReference type="EMBL" id="KEO57421.1"/>
    </source>
</evidence>
<dbReference type="PANTHER" id="PTHR35093">
    <property type="entry name" value="OUTER MEMBRANE PROTEIN NMB0088-RELATED"/>
    <property type="match status" value="1"/>
</dbReference>
<dbReference type="SUPFAM" id="SSF56935">
    <property type="entry name" value="Porins"/>
    <property type="match status" value="1"/>
</dbReference>
<dbReference type="InterPro" id="IPR005017">
    <property type="entry name" value="OMPP1/FadL/TodX"/>
</dbReference>
<keyword evidence="6" id="KW-0472">Membrane</keyword>
<comment type="caution">
    <text evidence="9">The sequence shown here is derived from an EMBL/GenBank/DDBJ whole genome shotgun (WGS) entry which is preliminary data.</text>
</comment>
<dbReference type="AlphaFoldDB" id="A0A074JIG2"/>
<dbReference type="RefSeq" id="WP_038131622.1">
    <property type="nucleotide sequence ID" value="NZ_AUNB01000040.1"/>
</dbReference>
<evidence type="ECO:0000313" key="10">
    <source>
        <dbReference type="Proteomes" id="UP000027471"/>
    </source>
</evidence>
<keyword evidence="3" id="KW-1134">Transmembrane beta strand</keyword>
<dbReference type="STRING" id="1353528.DT23_04955"/>
<keyword evidence="10" id="KW-1185">Reference proteome</keyword>
<dbReference type="Proteomes" id="UP000027471">
    <property type="component" value="Unassembled WGS sequence"/>
</dbReference>
<comment type="similarity">
    <text evidence="2">Belongs to the OmpP1/FadL family.</text>
</comment>
<feature type="signal peptide" evidence="8">
    <location>
        <begin position="1"/>
        <end position="27"/>
    </location>
</feature>
<keyword evidence="4" id="KW-0812">Transmembrane</keyword>
<evidence type="ECO:0000256" key="8">
    <source>
        <dbReference type="SAM" id="SignalP"/>
    </source>
</evidence>
<evidence type="ECO:0000256" key="1">
    <source>
        <dbReference type="ARBA" id="ARBA00004571"/>
    </source>
</evidence>
<dbReference type="Gene3D" id="2.40.160.60">
    <property type="entry name" value="Outer membrane protein transport protein (OMPP1/FadL/TodX)"/>
    <property type="match status" value="1"/>
</dbReference>
<dbReference type="Pfam" id="PF03349">
    <property type="entry name" value="Toluene_X"/>
    <property type="match status" value="1"/>
</dbReference>
<evidence type="ECO:0000256" key="2">
    <source>
        <dbReference type="ARBA" id="ARBA00008163"/>
    </source>
</evidence>
<keyword evidence="5 8" id="KW-0732">Signal</keyword>
<keyword evidence="7" id="KW-0998">Cell outer membrane</keyword>
<name>A0A074JIG2_9RHOB</name>
<comment type="subcellular location">
    <subcellularLocation>
        <location evidence="1">Cell outer membrane</location>
        <topology evidence="1">Multi-pass membrane protein</topology>
    </subcellularLocation>
</comment>
<feature type="chain" id="PRO_5001694908" description="Hydrocarbon degradation protein" evidence="8">
    <location>
        <begin position="28"/>
        <end position="416"/>
    </location>
</feature>
<evidence type="ECO:0000256" key="7">
    <source>
        <dbReference type="ARBA" id="ARBA00023237"/>
    </source>
</evidence>
<dbReference type="GO" id="GO:0009279">
    <property type="term" value="C:cell outer membrane"/>
    <property type="evidence" value="ECO:0007669"/>
    <property type="project" value="UniProtKB-SubCell"/>
</dbReference>
<dbReference type="OrthoDB" id="9922at2"/>
<dbReference type="eggNOG" id="COG2067">
    <property type="taxonomic scope" value="Bacteria"/>
</dbReference>
<reference evidence="9 10" key="1">
    <citation type="journal article" date="2015" name="Antonie Van Leeuwenhoek">
        <title>Thioclava indica sp. nov., isolated from surface seawater of the Indian Ocean.</title>
        <authorList>
            <person name="Liu Y."/>
            <person name="Lai Q."/>
            <person name="Du J."/>
            <person name="Xu H."/>
            <person name="Jiang L."/>
            <person name="Shao Z."/>
        </authorList>
    </citation>
    <scope>NUCLEOTIDE SEQUENCE [LARGE SCALE GENOMIC DNA]</scope>
    <source>
        <strain evidence="9 10">DT23-4</strain>
    </source>
</reference>
<evidence type="ECO:0000256" key="6">
    <source>
        <dbReference type="ARBA" id="ARBA00023136"/>
    </source>
</evidence>
<sequence length="416" mass="44026">MTKLTKTRFAGLALVCLTATTPQMASATEGYFALAYGAAQRGVGGAGVAYSQDAMSAAINPANIGDIGHQMSFGIEAFSPRRGFSASGTGFLPDGETRSGHDWFPIPNFGYNRPLDGGGVLNFMVYGNGGMNTSYPDVANPNCGGGTGIFCGGKAGVDLMQMFVSVGYGRKDGNFSWGIAPTFAVQRFAARGIAAFSGSSVDPANFTNRGYDFSTGVGLRAGIKYEVSPQLTLGLSGQTRFKMSKFDKYAGLFEDGGSFDIPASITAGLAFKPRSDLTLMLDLQKIFYSDIGAVGNPQTAGLYGAAGGAGFGWDDVSIVRLGAEWQQNPDMIWRAGYAYASNPVGKDDVTMGIFAPGIVEHHFSFGGAKKINDRDTLDFAVNYVLPHEIKGAFMTGGEVELDMHQFSASIGWTRRF</sequence>
<proteinExistence type="inferred from homology"/>